<proteinExistence type="predicted"/>
<dbReference type="Gene3D" id="3.40.1190.20">
    <property type="match status" value="1"/>
</dbReference>
<dbReference type="Proteomes" id="UP000485484">
    <property type="component" value="Unassembled WGS sequence"/>
</dbReference>
<dbReference type="Pfam" id="PF00294">
    <property type="entry name" value="PfkB"/>
    <property type="match status" value="1"/>
</dbReference>
<dbReference type="PANTHER" id="PTHR46969">
    <property type="entry name" value="BIFUNCTIONAL PROTEIN HLDE"/>
    <property type="match status" value="1"/>
</dbReference>
<dbReference type="PANTHER" id="PTHR46969:SF1">
    <property type="entry name" value="BIFUNCTIONAL PROTEIN HLDE"/>
    <property type="match status" value="1"/>
</dbReference>
<dbReference type="SUPFAM" id="SSF53613">
    <property type="entry name" value="Ribokinase-like"/>
    <property type="match status" value="1"/>
</dbReference>
<gene>
    <name evidence="2" type="primary">hldE_2</name>
    <name evidence="2" type="ORF">BWY73_01203</name>
</gene>
<dbReference type="GO" id="GO:0005829">
    <property type="term" value="C:cytosol"/>
    <property type="evidence" value="ECO:0007669"/>
    <property type="project" value="TreeGrafter"/>
</dbReference>
<evidence type="ECO:0000259" key="1">
    <source>
        <dbReference type="Pfam" id="PF00294"/>
    </source>
</evidence>
<name>A0A1V5MCU2_UNCT6</name>
<dbReference type="InterPro" id="IPR011611">
    <property type="entry name" value="PfkB_dom"/>
</dbReference>
<reference evidence="2" key="1">
    <citation type="submission" date="2017-02" db="EMBL/GenBank/DDBJ databases">
        <title>Delving into the versatile metabolic prowess of the omnipresent phylum Bacteroidetes.</title>
        <authorList>
            <person name="Nobu M.K."/>
            <person name="Mei R."/>
            <person name="Narihiro T."/>
            <person name="Kuroda K."/>
            <person name="Liu W.-T."/>
        </authorList>
    </citation>
    <scope>NUCLEOTIDE SEQUENCE</scope>
    <source>
        <strain evidence="2">ADurb.Bin417</strain>
    </source>
</reference>
<sequence>MDALCVSDQLRFGSITPGVRARLIELARSGRKPVVIDSRDRIAGFTGPAILKPNELEAFRALSGAGRKPSLDPADRAGLALGFSALQKARVFMTAGAEGAFFAADGRVEHLPAVPAAPPLDIVGAGDAFLAALTLALAAGASGAEAAQLGNLAAAVVIRKLKTTGTASPAELLRKLTSMEKP</sequence>
<dbReference type="GO" id="GO:0033786">
    <property type="term" value="F:heptose-1-phosphate adenylyltransferase activity"/>
    <property type="evidence" value="ECO:0007669"/>
    <property type="project" value="TreeGrafter"/>
</dbReference>
<accession>A0A1V5MCU2</accession>
<organism evidence="2">
    <name type="scientific">candidate division TA06 bacterium ADurb.Bin417</name>
    <dbReference type="NCBI Taxonomy" id="1852828"/>
    <lineage>
        <taxon>Bacteria</taxon>
        <taxon>Bacteria division TA06</taxon>
    </lineage>
</organism>
<protein>
    <submittedName>
        <fullName evidence="2">Bifunctional protein HldE</fullName>
    </submittedName>
</protein>
<dbReference type="EMBL" id="MWAK01000212">
    <property type="protein sequence ID" value="OPZ90996.1"/>
    <property type="molecule type" value="Genomic_DNA"/>
</dbReference>
<evidence type="ECO:0000313" key="2">
    <source>
        <dbReference type="EMBL" id="OPZ90996.1"/>
    </source>
</evidence>
<dbReference type="AlphaFoldDB" id="A0A1V5MCU2"/>
<dbReference type="InterPro" id="IPR029056">
    <property type="entry name" value="Ribokinase-like"/>
</dbReference>
<comment type="caution">
    <text evidence="2">The sequence shown here is derived from an EMBL/GenBank/DDBJ whole genome shotgun (WGS) entry which is preliminary data.</text>
</comment>
<dbReference type="GO" id="GO:0033785">
    <property type="term" value="F:heptose 7-phosphate kinase activity"/>
    <property type="evidence" value="ECO:0007669"/>
    <property type="project" value="TreeGrafter"/>
</dbReference>
<feature type="domain" description="Carbohydrate kinase PfkB" evidence="1">
    <location>
        <begin position="23"/>
        <end position="165"/>
    </location>
</feature>